<evidence type="ECO:0000256" key="1">
    <source>
        <dbReference type="ARBA" id="ARBA00004141"/>
    </source>
</evidence>
<reference evidence="5" key="1">
    <citation type="journal article" date="2023" name="Mol. Phylogenet. Evol.">
        <title>Genome-scale phylogeny and comparative genomics of the fungal order Sordariales.</title>
        <authorList>
            <person name="Hensen N."/>
            <person name="Bonometti L."/>
            <person name="Westerberg I."/>
            <person name="Brannstrom I.O."/>
            <person name="Guillou S."/>
            <person name="Cros-Aarteil S."/>
            <person name="Calhoun S."/>
            <person name="Haridas S."/>
            <person name="Kuo A."/>
            <person name="Mondo S."/>
            <person name="Pangilinan J."/>
            <person name="Riley R."/>
            <person name="LaButti K."/>
            <person name="Andreopoulos B."/>
            <person name="Lipzen A."/>
            <person name="Chen C."/>
            <person name="Yan M."/>
            <person name="Daum C."/>
            <person name="Ng V."/>
            <person name="Clum A."/>
            <person name="Steindorff A."/>
            <person name="Ohm R.A."/>
            <person name="Martin F."/>
            <person name="Silar P."/>
            <person name="Natvig D.O."/>
            <person name="Lalanne C."/>
            <person name="Gautier V."/>
            <person name="Ament-Velasquez S.L."/>
            <person name="Kruys A."/>
            <person name="Hutchinson M.I."/>
            <person name="Powell A.J."/>
            <person name="Barry K."/>
            <person name="Miller A.N."/>
            <person name="Grigoriev I.V."/>
            <person name="Debuchy R."/>
            <person name="Gladieux P."/>
            <person name="Hiltunen Thoren M."/>
            <person name="Johannesson H."/>
        </authorList>
    </citation>
    <scope>NUCLEOTIDE SEQUENCE</scope>
    <source>
        <strain evidence="5">CBS 118394</strain>
    </source>
</reference>
<gene>
    <name evidence="5" type="ORF">B0H66DRAFT_377883</name>
</gene>
<name>A0AAE0LZI7_9PEZI</name>
<evidence type="ECO:0000256" key="3">
    <source>
        <dbReference type="SAM" id="Phobius"/>
    </source>
</evidence>
<evidence type="ECO:0000256" key="2">
    <source>
        <dbReference type="ARBA" id="ARBA00006727"/>
    </source>
</evidence>
<feature type="transmembrane region" description="Helical" evidence="3">
    <location>
        <begin position="137"/>
        <end position="157"/>
    </location>
</feature>
<dbReference type="InterPro" id="IPR011701">
    <property type="entry name" value="MFS"/>
</dbReference>
<protein>
    <submittedName>
        <fullName evidence="5">Major facilitator superfamily domain-containing protein</fullName>
    </submittedName>
</protein>
<dbReference type="Pfam" id="PF07690">
    <property type="entry name" value="MFS_1"/>
    <property type="match status" value="1"/>
</dbReference>
<feature type="transmembrane region" description="Helical" evidence="3">
    <location>
        <begin position="82"/>
        <end position="107"/>
    </location>
</feature>
<keyword evidence="3" id="KW-0472">Membrane</keyword>
<evidence type="ECO:0000313" key="5">
    <source>
        <dbReference type="EMBL" id="KAK3312634.1"/>
    </source>
</evidence>
<dbReference type="InterPro" id="IPR050327">
    <property type="entry name" value="Proton-linked_MCT"/>
</dbReference>
<dbReference type="Gene3D" id="1.20.1250.20">
    <property type="entry name" value="MFS general substrate transporter like domains"/>
    <property type="match status" value="2"/>
</dbReference>
<dbReference type="EMBL" id="JAUEDM010000008">
    <property type="protein sequence ID" value="KAK3312634.1"/>
    <property type="molecule type" value="Genomic_DNA"/>
</dbReference>
<feature type="transmembrane region" description="Helical" evidence="3">
    <location>
        <begin position="407"/>
        <end position="427"/>
    </location>
</feature>
<feature type="transmembrane region" description="Helical" evidence="3">
    <location>
        <begin position="163"/>
        <end position="186"/>
    </location>
</feature>
<feature type="transmembrane region" description="Helical" evidence="3">
    <location>
        <begin position="230"/>
        <end position="250"/>
    </location>
</feature>
<feature type="transmembrane region" description="Helical" evidence="3">
    <location>
        <begin position="39"/>
        <end position="62"/>
    </location>
</feature>
<evidence type="ECO:0000313" key="6">
    <source>
        <dbReference type="Proteomes" id="UP001283341"/>
    </source>
</evidence>
<reference evidence="5" key="2">
    <citation type="submission" date="2023-06" db="EMBL/GenBank/DDBJ databases">
        <authorList>
            <consortium name="Lawrence Berkeley National Laboratory"/>
            <person name="Haridas S."/>
            <person name="Hensen N."/>
            <person name="Bonometti L."/>
            <person name="Westerberg I."/>
            <person name="Brannstrom I.O."/>
            <person name="Guillou S."/>
            <person name="Cros-Aarteil S."/>
            <person name="Calhoun S."/>
            <person name="Kuo A."/>
            <person name="Mondo S."/>
            <person name="Pangilinan J."/>
            <person name="Riley R."/>
            <person name="Labutti K."/>
            <person name="Andreopoulos B."/>
            <person name="Lipzen A."/>
            <person name="Chen C."/>
            <person name="Yanf M."/>
            <person name="Daum C."/>
            <person name="Ng V."/>
            <person name="Clum A."/>
            <person name="Steindorff A."/>
            <person name="Ohm R."/>
            <person name="Martin F."/>
            <person name="Silar P."/>
            <person name="Natvig D."/>
            <person name="Lalanne C."/>
            <person name="Gautier V."/>
            <person name="Ament-Velasquez S.L."/>
            <person name="Kruys A."/>
            <person name="Hutchinson M.I."/>
            <person name="Powell A.J."/>
            <person name="Barry K."/>
            <person name="Miller A.N."/>
            <person name="Grigoriev I.V."/>
            <person name="Debuchy R."/>
            <person name="Gladieux P."/>
            <person name="Thoren M.H."/>
            <person name="Johannesson H."/>
        </authorList>
    </citation>
    <scope>NUCLEOTIDE SEQUENCE</scope>
    <source>
        <strain evidence="5">CBS 118394</strain>
    </source>
</reference>
<dbReference type="PANTHER" id="PTHR11360:SF284">
    <property type="entry name" value="EG:103B4.3 PROTEIN-RELATED"/>
    <property type="match status" value="1"/>
</dbReference>
<feature type="transmembrane region" description="Helical" evidence="3">
    <location>
        <begin position="375"/>
        <end position="395"/>
    </location>
</feature>
<proteinExistence type="inferred from homology"/>
<feature type="transmembrane region" description="Helical" evidence="3">
    <location>
        <begin position="198"/>
        <end position="218"/>
    </location>
</feature>
<dbReference type="InterPro" id="IPR020846">
    <property type="entry name" value="MFS_dom"/>
</dbReference>
<accession>A0AAE0LZI7</accession>
<dbReference type="GO" id="GO:0022857">
    <property type="term" value="F:transmembrane transporter activity"/>
    <property type="evidence" value="ECO:0007669"/>
    <property type="project" value="InterPro"/>
</dbReference>
<dbReference type="SUPFAM" id="SSF103473">
    <property type="entry name" value="MFS general substrate transporter"/>
    <property type="match status" value="1"/>
</dbReference>
<evidence type="ECO:0000259" key="4">
    <source>
        <dbReference type="PROSITE" id="PS50850"/>
    </source>
</evidence>
<feature type="transmembrane region" description="Helical" evidence="3">
    <location>
        <begin position="346"/>
        <end position="363"/>
    </location>
</feature>
<comment type="subcellular location">
    <subcellularLocation>
        <location evidence="1">Membrane</location>
        <topology evidence="1">Multi-pass membrane protein</topology>
    </subcellularLocation>
</comment>
<comment type="similarity">
    <text evidence="2">Belongs to the major facilitator superfamily. Monocarboxylate porter (TC 2.A.1.13) family.</text>
</comment>
<dbReference type="AlphaFoldDB" id="A0AAE0LZI7"/>
<dbReference type="PANTHER" id="PTHR11360">
    <property type="entry name" value="MONOCARBOXYLATE TRANSPORTER"/>
    <property type="match status" value="1"/>
</dbReference>
<dbReference type="InterPro" id="IPR036259">
    <property type="entry name" value="MFS_trans_sf"/>
</dbReference>
<keyword evidence="6" id="KW-1185">Reference proteome</keyword>
<feature type="domain" description="Major facilitator superfamily (MFS) profile" evidence="4">
    <location>
        <begin position="280"/>
        <end position="479"/>
    </location>
</feature>
<dbReference type="Proteomes" id="UP001283341">
    <property type="component" value="Unassembled WGS sequence"/>
</dbReference>
<dbReference type="PROSITE" id="PS50850">
    <property type="entry name" value="MFS"/>
    <property type="match status" value="1"/>
</dbReference>
<comment type="caution">
    <text evidence="5">The sequence shown here is derived from an EMBL/GenBank/DDBJ whole genome shotgun (WGS) entry which is preliminary data.</text>
</comment>
<keyword evidence="3" id="KW-1133">Transmembrane helix</keyword>
<sequence>MTTQTQSIRLTNRLEAESETTSTVAPAASLPPISRKKQAAVLCSAFVTIALTIGYNQCFGVFQEYYLSSSQIVLVPSPASQASPPTALLAFVGTLCYGLTWAGGILVNPVISRIEHGTWASTAPSTRLWRRRMLRLLTPRTITISGVLIVATGFALASLSTAVWQLLLTQGFLVGMGMSLLYFPLLAPAPEYFTNHRATAMGFILAGGGAGGLILSPTIRALLSAVGGRWTLRILALFNLAAGLPVAWSVPRSRFASVSTADGPERRDTHVSRALASRPTFIFSAVAAFLQAAGAQLPLSFIPSYTVVLGETASKGANLLAASSAINAFGRILTGYAGDRIGRQNTLVLTLLLAAISVFAFWLPSVMTTASASLSLWLVFIAFYSFSVGGYYALFPAMIAEVFGIRQYAAVNAFILFVRGLGTMFGSPVGGQLLGGSEQGAKAYASIAYWDGALLVCATACCVGVRWADGKGKGWKWIA</sequence>
<keyword evidence="3" id="KW-0812">Transmembrane</keyword>
<feature type="transmembrane region" description="Helical" evidence="3">
    <location>
        <begin position="447"/>
        <end position="468"/>
    </location>
</feature>
<organism evidence="5 6">
    <name type="scientific">Apodospora peruviana</name>
    <dbReference type="NCBI Taxonomy" id="516989"/>
    <lineage>
        <taxon>Eukaryota</taxon>
        <taxon>Fungi</taxon>
        <taxon>Dikarya</taxon>
        <taxon>Ascomycota</taxon>
        <taxon>Pezizomycotina</taxon>
        <taxon>Sordariomycetes</taxon>
        <taxon>Sordariomycetidae</taxon>
        <taxon>Sordariales</taxon>
        <taxon>Lasiosphaeriaceae</taxon>
        <taxon>Apodospora</taxon>
    </lineage>
</organism>
<dbReference type="GO" id="GO:0016020">
    <property type="term" value="C:membrane"/>
    <property type="evidence" value="ECO:0007669"/>
    <property type="project" value="UniProtKB-SubCell"/>
</dbReference>